<feature type="transmembrane region" description="Helical" evidence="1">
    <location>
        <begin position="31"/>
        <end position="49"/>
    </location>
</feature>
<evidence type="ECO:0008006" key="4">
    <source>
        <dbReference type="Google" id="ProtNLM"/>
    </source>
</evidence>
<feature type="transmembrane region" description="Helical" evidence="1">
    <location>
        <begin position="114"/>
        <end position="132"/>
    </location>
</feature>
<evidence type="ECO:0000313" key="3">
    <source>
        <dbReference type="Proteomes" id="UP000328092"/>
    </source>
</evidence>
<feature type="transmembrane region" description="Helical" evidence="1">
    <location>
        <begin position="409"/>
        <end position="427"/>
    </location>
</feature>
<feature type="transmembrane region" description="Helical" evidence="1">
    <location>
        <begin position="237"/>
        <end position="256"/>
    </location>
</feature>
<feature type="transmembrane region" description="Helical" evidence="1">
    <location>
        <begin position="139"/>
        <end position="157"/>
    </location>
</feature>
<dbReference type="OrthoDB" id="8438770at2"/>
<dbReference type="EMBL" id="CAADFC020000004">
    <property type="protein sequence ID" value="VIO65751.1"/>
    <property type="molecule type" value="Genomic_DNA"/>
</dbReference>
<organism evidence="2 3">
    <name type="scientific">Bradyrhizobium ivorense</name>
    <dbReference type="NCBI Taxonomy" id="2511166"/>
    <lineage>
        <taxon>Bacteria</taxon>
        <taxon>Pseudomonadati</taxon>
        <taxon>Pseudomonadota</taxon>
        <taxon>Alphaproteobacteria</taxon>
        <taxon>Hyphomicrobiales</taxon>
        <taxon>Nitrobacteraceae</taxon>
        <taxon>Bradyrhizobium</taxon>
    </lineage>
</organism>
<sequence length="434" mass="45488">MTVASSLLTILLAAIPPLIIANGGFAQHALALVAAVILAAAVRGADAELTSTAQLLKRFSVTILVPAIWMMVQILPLPFSSLVNPIWSATSIALNEPSLRGRISLDPGATFESLFVYLVYVSLVVSTVIICRDRHRAETILFVLCAVTTFMSLEVVLGRLDWFAAMTPATDAPMSPFPAAAALATVANTALVARALERHLHRRDIRNLASIRLWLGVLTGMFGIVVGIIAIAALARYMLLVAAGFGLTAIAFIAAVRRLGFRSWPSAVLFAVLVTIVGALTVPRLQSGGSSLLGLVTFPQETVALAGRLLSDAPWLGNGVGTFSVASRAYQGVDAAEQVIPPSTAVLVAIESGRLALVILAGFAAQLFVFMFRGAVRRGRDSFFASAAAAGVLIVFCEGFLDASLASPATRIIVAVMIGLGLAQSAGRTSGLKR</sequence>
<feature type="transmembrane region" description="Helical" evidence="1">
    <location>
        <begin position="383"/>
        <end position="403"/>
    </location>
</feature>
<keyword evidence="1" id="KW-1133">Transmembrane helix</keyword>
<keyword evidence="1" id="KW-0472">Membrane</keyword>
<accession>A0A508SVF1</accession>
<feature type="transmembrane region" description="Helical" evidence="1">
    <location>
        <begin position="208"/>
        <end position="231"/>
    </location>
</feature>
<feature type="transmembrane region" description="Helical" evidence="1">
    <location>
        <begin position="177"/>
        <end position="196"/>
    </location>
</feature>
<dbReference type="AlphaFoldDB" id="A0A508SVF1"/>
<evidence type="ECO:0000256" key="1">
    <source>
        <dbReference type="SAM" id="Phobius"/>
    </source>
</evidence>
<feature type="transmembrane region" description="Helical" evidence="1">
    <location>
        <begin position="355"/>
        <end position="376"/>
    </location>
</feature>
<proteinExistence type="predicted"/>
<name>A0A508SVF1_9BRAD</name>
<protein>
    <recommendedName>
        <fullName evidence="4">O-antigen ligase domain-containing protein</fullName>
    </recommendedName>
</protein>
<gene>
    <name evidence="2" type="ORF">CI1B_08580</name>
</gene>
<feature type="transmembrane region" description="Helical" evidence="1">
    <location>
        <begin position="268"/>
        <end position="285"/>
    </location>
</feature>
<comment type="caution">
    <text evidence="2">The sequence shown here is derived from an EMBL/GenBank/DDBJ whole genome shotgun (WGS) entry which is preliminary data.</text>
</comment>
<keyword evidence="3" id="KW-1185">Reference proteome</keyword>
<dbReference type="RefSeq" id="WP_139857570.1">
    <property type="nucleotide sequence ID" value="NZ_CAADFC020000004.1"/>
</dbReference>
<reference evidence="2" key="1">
    <citation type="submission" date="2019-02" db="EMBL/GenBank/DDBJ databases">
        <authorList>
            <person name="Pothier F.J."/>
        </authorList>
    </citation>
    <scope>NUCLEOTIDE SEQUENCE</scope>
    <source>
        <strain evidence="2">CI-1B</strain>
    </source>
</reference>
<dbReference type="Proteomes" id="UP000328092">
    <property type="component" value="Unassembled WGS sequence"/>
</dbReference>
<evidence type="ECO:0000313" key="2">
    <source>
        <dbReference type="EMBL" id="VIO65751.1"/>
    </source>
</evidence>
<feature type="transmembrane region" description="Helical" evidence="1">
    <location>
        <begin position="61"/>
        <end position="79"/>
    </location>
</feature>
<keyword evidence="1" id="KW-0812">Transmembrane</keyword>